<dbReference type="GO" id="GO:0070402">
    <property type="term" value="F:NADPH binding"/>
    <property type="evidence" value="ECO:0007669"/>
    <property type="project" value="TreeGrafter"/>
</dbReference>
<dbReference type="InterPro" id="IPR026877">
    <property type="entry name" value="DXPR_C"/>
</dbReference>
<protein>
    <recommendedName>
        <fullName evidence="5">1-deoxy-D-xylulose-5-phosphate reductoisomerase</fullName>
        <ecNumber evidence="5">1.1.1.267</ecNumber>
    </recommendedName>
</protein>
<evidence type="ECO:0000256" key="7">
    <source>
        <dbReference type="ARBA" id="ARBA00023002"/>
    </source>
</evidence>
<comment type="cofactor">
    <cofactor evidence="1">
        <name>Mn(2+)</name>
        <dbReference type="ChEBI" id="CHEBI:29035"/>
    </cofactor>
</comment>
<evidence type="ECO:0000256" key="5">
    <source>
        <dbReference type="ARBA" id="ARBA00012366"/>
    </source>
</evidence>
<dbReference type="Pfam" id="PF08436">
    <property type="entry name" value="DXP_redisom_C"/>
    <property type="match status" value="1"/>
</dbReference>
<dbReference type="PANTHER" id="PTHR30525">
    <property type="entry name" value="1-DEOXY-D-XYLULOSE 5-PHOSPHATE REDUCTOISOMERASE"/>
    <property type="match status" value="1"/>
</dbReference>
<dbReference type="GO" id="GO:0030145">
    <property type="term" value="F:manganese ion binding"/>
    <property type="evidence" value="ECO:0007669"/>
    <property type="project" value="TreeGrafter"/>
</dbReference>
<dbReference type="SUPFAM" id="SSF69055">
    <property type="entry name" value="1-deoxy-D-xylulose-5-phosphate reductoisomerase, C-terminal domain"/>
    <property type="match status" value="1"/>
</dbReference>
<comment type="pathway">
    <text evidence="3">Isoprenoid biosynthesis; isopentenyl diphosphate biosynthesis via DXP pathway; isopentenyl diphosphate from 1-deoxy-D-xylulose 5-phosphate: step 1/6.</text>
</comment>
<dbReference type="EC" id="1.1.1.267" evidence="5"/>
<dbReference type="InterPro" id="IPR013644">
    <property type="entry name" value="DXP_reductoisomerase_C"/>
</dbReference>
<evidence type="ECO:0000256" key="2">
    <source>
        <dbReference type="ARBA" id="ARBA00001946"/>
    </source>
</evidence>
<accession>A0A383EZ00</accession>
<dbReference type="UniPathway" id="UPA00056">
    <property type="reaction ID" value="UER00092"/>
</dbReference>
<comment type="cofactor">
    <cofactor evidence="2">
        <name>Mg(2+)</name>
        <dbReference type="ChEBI" id="CHEBI:18420"/>
    </cofactor>
</comment>
<comment type="similarity">
    <text evidence="4">Belongs to the DXR family.</text>
</comment>
<evidence type="ECO:0000256" key="6">
    <source>
        <dbReference type="ARBA" id="ARBA00022723"/>
    </source>
</evidence>
<dbReference type="AlphaFoldDB" id="A0A383EZ00"/>
<proteinExistence type="inferred from homology"/>
<dbReference type="SUPFAM" id="SSF55347">
    <property type="entry name" value="Glyceraldehyde-3-phosphate dehydrogenase-like, C-terminal domain"/>
    <property type="match status" value="1"/>
</dbReference>
<dbReference type="Pfam" id="PF13288">
    <property type="entry name" value="DXPR_C"/>
    <property type="match status" value="1"/>
</dbReference>
<sequence>KPSSAVKHPNWNMGKKISIDSATMMNKVFEVIEAQRIFDIELKKFKILVHPSSYVHSIVKFNNGTTKILVHDTNMKIPIFNTLYQNSNKKLMSKKLDITKLNNLNFKNIDKKKFPVINILNYVSKKFSLYETVIVSANDLLVQFFLDGKIKFLDISRYLKKIVKLKEFKKFKHILPTNVNQIIKLSKYVRLKTQSLSVIVPKP</sequence>
<dbReference type="PANTHER" id="PTHR30525:SF0">
    <property type="entry name" value="1-DEOXY-D-XYLULOSE 5-PHOSPHATE REDUCTOISOMERASE, CHLOROPLASTIC"/>
    <property type="match status" value="1"/>
</dbReference>
<evidence type="ECO:0000256" key="4">
    <source>
        <dbReference type="ARBA" id="ARBA00006825"/>
    </source>
</evidence>
<feature type="domain" description="1-deoxy-D-xylulose 5-phosphate reductoisomerase C-terminal" evidence="9">
    <location>
        <begin position="2"/>
        <end position="38"/>
    </location>
</feature>
<gene>
    <name evidence="11" type="ORF">METZ01_LOCUS514344</name>
</gene>
<reference evidence="11" key="1">
    <citation type="submission" date="2018-05" db="EMBL/GenBank/DDBJ databases">
        <authorList>
            <person name="Lanie J.A."/>
            <person name="Ng W.-L."/>
            <person name="Kazmierczak K.M."/>
            <person name="Andrzejewski T.M."/>
            <person name="Davidsen T.M."/>
            <person name="Wayne K.J."/>
            <person name="Tettelin H."/>
            <person name="Glass J.I."/>
            <person name="Rusch D."/>
            <person name="Podicherti R."/>
            <person name="Tsui H.-C.T."/>
            <person name="Winkler M.E."/>
        </authorList>
    </citation>
    <scope>NUCLEOTIDE SEQUENCE</scope>
</reference>
<organism evidence="11">
    <name type="scientific">marine metagenome</name>
    <dbReference type="NCBI Taxonomy" id="408172"/>
    <lineage>
        <taxon>unclassified sequences</taxon>
        <taxon>metagenomes</taxon>
        <taxon>ecological metagenomes</taxon>
    </lineage>
</organism>
<name>A0A383EZ00_9ZZZZ</name>
<evidence type="ECO:0000259" key="10">
    <source>
        <dbReference type="Pfam" id="PF13288"/>
    </source>
</evidence>
<dbReference type="EMBL" id="UINC01229687">
    <property type="protein sequence ID" value="SVE61490.1"/>
    <property type="molecule type" value="Genomic_DNA"/>
</dbReference>
<dbReference type="InterPro" id="IPR003821">
    <property type="entry name" value="DXP_reductoisomerase"/>
</dbReference>
<comment type="catalytic activity">
    <reaction evidence="8">
        <text>2-C-methyl-D-erythritol 4-phosphate + NADP(+) = 1-deoxy-D-xylulose 5-phosphate + NADPH + H(+)</text>
        <dbReference type="Rhea" id="RHEA:13717"/>
        <dbReference type="ChEBI" id="CHEBI:15378"/>
        <dbReference type="ChEBI" id="CHEBI:57783"/>
        <dbReference type="ChEBI" id="CHEBI:57792"/>
        <dbReference type="ChEBI" id="CHEBI:58262"/>
        <dbReference type="ChEBI" id="CHEBI:58349"/>
        <dbReference type="EC" id="1.1.1.267"/>
    </reaction>
    <physiologicalReaction direction="right-to-left" evidence="8">
        <dbReference type="Rhea" id="RHEA:13719"/>
    </physiologicalReaction>
</comment>
<keyword evidence="6" id="KW-0479">Metal-binding</keyword>
<evidence type="ECO:0000256" key="3">
    <source>
        <dbReference type="ARBA" id="ARBA00005094"/>
    </source>
</evidence>
<dbReference type="GO" id="GO:0051484">
    <property type="term" value="P:isopentenyl diphosphate biosynthetic process, methylerythritol 4-phosphate pathway involved in terpenoid biosynthetic process"/>
    <property type="evidence" value="ECO:0007669"/>
    <property type="project" value="TreeGrafter"/>
</dbReference>
<evidence type="ECO:0000256" key="8">
    <source>
        <dbReference type="ARBA" id="ARBA00048543"/>
    </source>
</evidence>
<evidence type="ECO:0000256" key="1">
    <source>
        <dbReference type="ARBA" id="ARBA00001936"/>
    </source>
</evidence>
<feature type="non-terminal residue" evidence="11">
    <location>
        <position position="1"/>
    </location>
</feature>
<feature type="domain" description="DXP reductoisomerase C-terminal" evidence="10">
    <location>
        <begin position="73"/>
        <end position="190"/>
    </location>
</feature>
<evidence type="ECO:0000313" key="11">
    <source>
        <dbReference type="EMBL" id="SVE61490.1"/>
    </source>
</evidence>
<evidence type="ECO:0000259" key="9">
    <source>
        <dbReference type="Pfam" id="PF08436"/>
    </source>
</evidence>
<dbReference type="Gene3D" id="1.10.1740.10">
    <property type="match status" value="1"/>
</dbReference>
<dbReference type="GO" id="GO:0030604">
    <property type="term" value="F:1-deoxy-D-xylulose-5-phosphate reductoisomerase activity"/>
    <property type="evidence" value="ECO:0007669"/>
    <property type="project" value="UniProtKB-EC"/>
</dbReference>
<keyword evidence="7" id="KW-0560">Oxidoreductase</keyword>
<dbReference type="InterPro" id="IPR036169">
    <property type="entry name" value="DXPR_C_sf"/>
</dbReference>